<accession>A0AAE0EI55</accession>
<dbReference type="CDD" id="cd04051">
    <property type="entry name" value="C2_SRC2_like"/>
    <property type="match status" value="1"/>
</dbReference>
<evidence type="ECO:0000313" key="3">
    <source>
        <dbReference type="Proteomes" id="UP001281410"/>
    </source>
</evidence>
<dbReference type="EMBL" id="JANJYJ010000001">
    <property type="protein sequence ID" value="KAK3228939.1"/>
    <property type="molecule type" value="Genomic_DNA"/>
</dbReference>
<name>A0AAE0EI55_9ROSI</name>
<sequence>MNLYCIAALLTYYQELKGTFFQASGRSEKRSGGVNSMDWSSLELKVISCRHLKAFNFFQKLSVYAAVSIINGESKKKEQQQECLQRQKTPIDREGGTKPEWNHLMQFDLKALDDDFSNFLISFDLHCEGVVYGKKTVGKVRVSLKDLIDEFNGAVRFVSYQVRANGKPNGVLNFSYKLKGIAKEGVTASPEVDLSTGFHSSTDQKVNYPSLEVGDKSRDICYPSLDDILQSPLPGFYTPSPSPKYEYKTDVYGMINPNPPPPLSPQMSPHMTANESYCHPYQAPMVQTPGRWYAVESSGYGYGYGWPNVGRFGTFDVERRKV</sequence>
<dbReference type="PANTHER" id="PTHR32246:SF28">
    <property type="entry name" value="C2 DOMAIN-CONTAINING PROTEIN"/>
    <property type="match status" value="1"/>
</dbReference>
<dbReference type="AlphaFoldDB" id="A0AAE0EI55"/>
<evidence type="ECO:0000259" key="1">
    <source>
        <dbReference type="PROSITE" id="PS50004"/>
    </source>
</evidence>
<reference evidence="2" key="1">
    <citation type="journal article" date="2023" name="Plant J.">
        <title>Genome sequences and population genomics provide insights into the demographic history, inbreeding, and mutation load of two 'living fossil' tree species of Dipteronia.</title>
        <authorList>
            <person name="Feng Y."/>
            <person name="Comes H.P."/>
            <person name="Chen J."/>
            <person name="Zhu S."/>
            <person name="Lu R."/>
            <person name="Zhang X."/>
            <person name="Li P."/>
            <person name="Qiu J."/>
            <person name="Olsen K.M."/>
            <person name="Qiu Y."/>
        </authorList>
    </citation>
    <scope>NUCLEOTIDE SEQUENCE</scope>
    <source>
        <strain evidence="2">NBL</strain>
    </source>
</reference>
<comment type="caution">
    <text evidence="2">The sequence shown here is derived from an EMBL/GenBank/DDBJ whole genome shotgun (WGS) entry which is preliminary data.</text>
</comment>
<dbReference type="PANTHER" id="PTHR32246">
    <property type="entry name" value="INGRESSION PROTEIN FIC1"/>
    <property type="match status" value="1"/>
</dbReference>
<dbReference type="Gene3D" id="2.60.40.150">
    <property type="entry name" value="C2 domain"/>
    <property type="match status" value="1"/>
</dbReference>
<dbReference type="InterPro" id="IPR000008">
    <property type="entry name" value="C2_dom"/>
</dbReference>
<dbReference type="SMART" id="SM00239">
    <property type="entry name" value="C2"/>
    <property type="match status" value="1"/>
</dbReference>
<feature type="domain" description="C2" evidence="1">
    <location>
        <begin position="23"/>
        <end position="159"/>
    </location>
</feature>
<evidence type="ECO:0000313" key="2">
    <source>
        <dbReference type="EMBL" id="KAK3228939.1"/>
    </source>
</evidence>
<dbReference type="SUPFAM" id="SSF49562">
    <property type="entry name" value="C2 domain (Calcium/lipid-binding domain, CaLB)"/>
    <property type="match status" value="1"/>
</dbReference>
<protein>
    <recommendedName>
        <fullName evidence="1">C2 domain-containing protein</fullName>
    </recommendedName>
</protein>
<organism evidence="2 3">
    <name type="scientific">Dipteronia sinensis</name>
    <dbReference type="NCBI Taxonomy" id="43782"/>
    <lineage>
        <taxon>Eukaryota</taxon>
        <taxon>Viridiplantae</taxon>
        <taxon>Streptophyta</taxon>
        <taxon>Embryophyta</taxon>
        <taxon>Tracheophyta</taxon>
        <taxon>Spermatophyta</taxon>
        <taxon>Magnoliopsida</taxon>
        <taxon>eudicotyledons</taxon>
        <taxon>Gunneridae</taxon>
        <taxon>Pentapetalae</taxon>
        <taxon>rosids</taxon>
        <taxon>malvids</taxon>
        <taxon>Sapindales</taxon>
        <taxon>Sapindaceae</taxon>
        <taxon>Hippocastanoideae</taxon>
        <taxon>Acereae</taxon>
        <taxon>Dipteronia</taxon>
    </lineage>
</organism>
<dbReference type="InterPro" id="IPR044750">
    <property type="entry name" value="C2_SRC2/BAP"/>
</dbReference>
<dbReference type="InterPro" id="IPR035892">
    <property type="entry name" value="C2_domain_sf"/>
</dbReference>
<dbReference type="GO" id="GO:0006952">
    <property type="term" value="P:defense response"/>
    <property type="evidence" value="ECO:0007669"/>
    <property type="project" value="InterPro"/>
</dbReference>
<keyword evidence="3" id="KW-1185">Reference proteome</keyword>
<gene>
    <name evidence="2" type="ORF">Dsin_000820</name>
</gene>
<dbReference type="PROSITE" id="PS50004">
    <property type="entry name" value="C2"/>
    <property type="match status" value="1"/>
</dbReference>
<dbReference type="Pfam" id="PF00168">
    <property type="entry name" value="C2"/>
    <property type="match status" value="1"/>
</dbReference>
<dbReference type="Proteomes" id="UP001281410">
    <property type="component" value="Unassembled WGS sequence"/>
</dbReference>
<proteinExistence type="predicted"/>